<dbReference type="HOGENOM" id="CLU_1384659_0_0_1"/>
<name>A0A0C3NG24_PISTI</name>
<reference evidence="2 3" key="1">
    <citation type="submission" date="2014-04" db="EMBL/GenBank/DDBJ databases">
        <authorList>
            <consortium name="DOE Joint Genome Institute"/>
            <person name="Kuo A."/>
            <person name="Kohler A."/>
            <person name="Costa M.D."/>
            <person name="Nagy L.G."/>
            <person name="Floudas D."/>
            <person name="Copeland A."/>
            <person name="Barry K.W."/>
            <person name="Cichocki N."/>
            <person name="Veneault-Fourrey C."/>
            <person name="LaButti K."/>
            <person name="Lindquist E.A."/>
            <person name="Lipzen A."/>
            <person name="Lundell T."/>
            <person name="Morin E."/>
            <person name="Murat C."/>
            <person name="Sun H."/>
            <person name="Tunlid A."/>
            <person name="Henrissat B."/>
            <person name="Grigoriev I.V."/>
            <person name="Hibbett D.S."/>
            <person name="Martin F."/>
            <person name="Nordberg H.P."/>
            <person name="Cantor M.N."/>
            <person name="Hua S.X."/>
        </authorList>
    </citation>
    <scope>NUCLEOTIDE SEQUENCE [LARGE SCALE GENOMIC DNA]</scope>
    <source>
        <strain evidence="2 3">Marx 270</strain>
    </source>
</reference>
<dbReference type="EMBL" id="KN832099">
    <property type="protein sequence ID" value="KIN94408.1"/>
    <property type="molecule type" value="Genomic_DNA"/>
</dbReference>
<gene>
    <name evidence="2" type="ORF">M404DRAFT_35098</name>
</gene>
<keyword evidence="3" id="KW-1185">Reference proteome</keyword>
<evidence type="ECO:0000313" key="3">
    <source>
        <dbReference type="Proteomes" id="UP000054217"/>
    </source>
</evidence>
<sequence length="197" mass="21228">MAHVNTLHNAIQIDAGITIEETVDIEMHAFLLHFHLPNVQHLPVRICAILLNYDPPHAAFSNPASHCSHPFADSSNDGSGSIAPRNPTHGSPCHTQTVGFSIAGNKPKKRRLRFTREVTLISVYSLTDTESDIAKGHQANGSAVAGSLEALHRILTGHGSTKLTATKSLFSRSHRSPPGTPSNLFVTGCARLHQVNN</sequence>
<evidence type="ECO:0000256" key="1">
    <source>
        <dbReference type="SAM" id="MobiDB-lite"/>
    </source>
</evidence>
<proteinExistence type="predicted"/>
<reference evidence="3" key="2">
    <citation type="submission" date="2015-01" db="EMBL/GenBank/DDBJ databases">
        <title>Evolutionary Origins and Diversification of the Mycorrhizal Mutualists.</title>
        <authorList>
            <consortium name="DOE Joint Genome Institute"/>
            <consortium name="Mycorrhizal Genomics Consortium"/>
            <person name="Kohler A."/>
            <person name="Kuo A."/>
            <person name="Nagy L.G."/>
            <person name="Floudas D."/>
            <person name="Copeland A."/>
            <person name="Barry K.W."/>
            <person name="Cichocki N."/>
            <person name="Veneault-Fourrey C."/>
            <person name="LaButti K."/>
            <person name="Lindquist E.A."/>
            <person name="Lipzen A."/>
            <person name="Lundell T."/>
            <person name="Morin E."/>
            <person name="Murat C."/>
            <person name="Riley R."/>
            <person name="Ohm R."/>
            <person name="Sun H."/>
            <person name="Tunlid A."/>
            <person name="Henrissat B."/>
            <person name="Grigoriev I.V."/>
            <person name="Hibbett D.S."/>
            <person name="Martin F."/>
        </authorList>
    </citation>
    <scope>NUCLEOTIDE SEQUENCE [LARGE SCALE GENOMIC DNA]</scope>
    <source>
        <strain evidence="3">Marx 270</strain>
    </source>
</reference>
<accession>A0A0C3NG24</accession>
<feature type="region of interest" description="Disordered" evidence="1">
    <location>
        <begin position="71"/>
        <end position="102"/>
    </location>
</feature>
<dbReference type="AlphaFoldDB" id="A0A0C3NG24"/>
<organism evidence="2 3">
    <name type="scientific">Pisolithus tinctorius Marx 270</name>
    <dbReference type="NCBI Taxonomy" id="870435"/>
    <lineage>
        <taxon>Eukaryota</taxon>
        <taxon>Fungi</taxon>
        <taxon>Dikarya</taxon>
        <taxon>Basidiomycota</taxon>
        <taxon>Agaricomycotina</taxon>
        <taxon>Agaricomycetes</taxon>
        <taxon>Agaricomycetidae</taxon>
        <taxon>Boletales</taxon>
        <taxon>Sclerodermatineae</taxon>
        <taxon>Pisolithaceae</taxon>
        <taxon>Pisolithus</taxon>
    </lineage>
</organism>
<protein>
    <submittedName>
        <fullName evidence="2">Uncharacterized protein</fullName>
    </submittedName>
</protein>
<evidence type="ECO:0000313" key="2">
    <source>
        <dbReference type="EMBL" id="KIN94408.1"/>
    </source>
</evidence>
<dbReference type="Proteomes" id="UP000054217">
    <property type="component" value="Unassembled WGS sequence"/>
</dbReference>
<dbReference type="InParanoid" id="A0A0C3NG24"/>